<dbReference type="PIRSF" id="PIRSF005578">
    <property type="entry name" value="TlyA"/>
    <property type="match status" value="1"/>
</dbReference>
<dbReference type="EMBL" id="JAAKDE010000001">
    <property type="protein sequence ID" value="MBA2131970.1"/>
    <property type="molecule type" value="Genomic_DNA"/>
</dbReference>
<dbReference type="PROSITE" id="PS50889">
    <property type="entry name" value="S4"/>
    <property type="match status" value="1"/>
</dbReference>
<dbReference type="NCBIfam" id="TIGR00478">
    <property type="entry name" value="tly"/>
    <property type="match status" value="1"/>
</dbReference>
<evidence type="ECO:0000313" key="6">
    <source>
        <dbReference type="Proteomes" id="UP000657177"/>
    </source>
</evidence>
<dbReference type="Gene3D" id="3.40.50.150">
    <property type="entry name" value="Vaccinia Virus protein VP39"/>
    <property type="match status" value="1"/>
</dbReference>
<feature type="domain" description="RNA-binding S4" evidence="4">
    <location>
        <begin position="4"/>
        <end position="68"/>
    </location>
</feature>
<dbReference type="InterPro" id="IPR002942">
    <property type="entry name" value="S4_RNA-bd"/>
</dbReference>
<evidence type="ECO:0000259" key="4">
    <source>
        <dbReference type="SMART" id="SM00363"/>
    </source>
</evidence>
<evidence type="ECO:0000256" key="1">
    <source>
        <dbReference type="ARBA" id="ARBA00022884"/>
    </source>
</evidence>
<evidence type="ECO:0000313" key="5">
    <source>
        <dbReference type="EMBL" id="MBA2131970.1"/>
    </source>
</evidence>
<reference evidence="5" key="1">
    <citation type="submission" date="2020-06" db="EMBL/GenBank/DDBJ databases">
        <title>Novel chitinolytic bacterium.</title>
        <authorList>
            <person name="Ungkulpasvich U."/>
            <person name="Kosugi A."/>
            <person name="Uke A."/>
        </authorList>
    </citation>
    <scope>NUCLEOTIDE SEQUENCE</scope>
    <source>
        <strain evidence="5">UUS1-1</strain>
    </source>
</reference>
<protein>
    <submittedName>
        <fullName evidence="5">TlyA family RNA methyltransferase</fullName>
    </submittedName>
</protein>
<dbReference type="Pfam" id="PF01479">
    <property type="entry name" value="S4"/>
    <property type="match status" value="1"/>
</dbReference>
<dbReference type="Pfam" id="PF01728">
    <property type="entry name" value="FtsJ"/>
    <property type="match status" value="1"/>
</dbReference>
<dbReference type="InterPro" id="IPR002877">
    <property type="entry name" value="RNA_MeTrfase_FtsJ_dom"/>
</dbReference>
<comment type="caution">
    <text evidence="5">The sequence shown here is derived from an EMBL/GenBank/DDBJ whole genome shotgun (WGS) entry which is preliminary data.</text>
</comment>
<dbReference type="PANTHER" id="PTHR32319:SF0">
    <property type="entry name" value="BACTERIAL HEMOLYSIN-LIKE PROTEIN"/>
    <property type="match status" value="1"/>
</dbReference>
<dbReference type="Gene3D" id="3.10.290.10">
    <property type="entry name" value="RNA-binding S4 domain"/>
    <property type="match status" value="1"/>
</dbReference>
<keyword evidence="6" id="KW-1185">Reference proteome</keyword>
<comment type="similarity">
    <text evidence="2">Belongs to the TlyA family.</text>
</comment>
<dbReference type="CDD" id="cd00165">
    <property type="entry name" value="S4"/>
    <property type="match status" value="1"/>
</dbReference>
<evidence type="ECO:0000256" key="3">
    <source>
        <dbReference type="PROSITE-ProRule" id="PRU00182"/>
    </source>
</evidence>
<dbReference type="InterPro" id="IPR047048">
    <property type="entry name" value="TlyA"/>
</dbReference>
<organism evidence="5 6">
    <name type="scientific">Capillibacterium thermochitinicola</name>
    <dbReference type="NCBI Taxonomy" id="2699427"/>
    <lineage>
        <taxon>Bacteria</taxon>
        <taxon>Bacillati</taxon>
        <taxon>Bacillota</taxon>
        <taxon>Capillibacterium</taxon>
    </lineage>
</organism>
<dbReference type="GO" id="GO:0003723">
    <property type="term" value="F:RNA binding"/>
    <property type="evidence" value="ECO:0007669"/>
    <property type="project" value="UniProtKB-KW"/>
</dbReference>
<dbReference type="GO" id="GO:0032259">
    <property type="term" value="P:methylation"/>
    <property type="evidence" value="ECO:0007669"/>
    <property type="project" value="UniProtKB-KW"/>
</dbReference>
<dbReference type="InterPro" id="IPR036986">
    <property type="entry name" value="S4_RNA-bd_sf"/>
</dbReference>
<dbReference type="SUPFAM" id="SSF53335">
    <property type="entry name" value="S-adenosyl-L-methionine-dependent methyltransferases"/>
    <property type="match status" value="1"/>
</dbReference>
<dbReference type="GO" id="GO:0008168">
    <property type="term" value="F:methyltransferase activity"/>
    <property type="evidence" value="ECO:0007669"/>
    <property type="project" value="UniProtKB-KW"/>
</dbReference>
<accession>A0A8J6HY21</accession>
<dbReference type="SMART" id="SM00363">
    <property type="entry name" value="S4"/>
    <property type="match status" value="1"/>
</dbReference>
<proteinExistence type="inferred from homology"/>
<dbReference type="RefSeq" id="WP_181338415.1">
    <property type="nucleotide sequence ID" value="NZ_JAAKDE010000001.1"/>
</dbReference>
<dbReference type="InterPro" id="IPR029063">
    <property type="entry name" value="SAM-dependent_MTases_sf"/>
</dbReference>
<name>A0A8J6HY21_9FIRM</name>
<gene>
    <name evidence="5" type="ORF">G5B42_00130</name>
</gene>
<dbReference type="PANTHER" id="PTHR32319">
    <property type="entry name" value="BACTERIAL HEMOLYSIN-LIKE PROTEIN"/>
    <property type="match status" value="1"/>
</dbReference>
<dbReference type="AlphaFoldDB" id="A0A8J6HY21"/>
<keyword evidence="1 3" id="KW-0694">RNA-binding</keyword>
<dbReference type="SUPFAM" id="SSF55174">
    <property type="entry name" value="Alpha-L RNA-binding motif"/>
    <property type="match status" value="1"/>
</dbReference>
<keyword evidence="5" id="KW-0489">Methyltransferase</keyword>
<dbReference type="InterPro" id="IPR004538">
    <property type="entry name" value="Hemolysin_A/TlyA"/>
</dbReference>
<keyword evidence="5" id="KW-0808">Transferase</keyword>
<dbReference type="Proteomes" id="UP000657177">
    <property type="component" value="Unassembled WGS sequence"/>
</dbReference>
<sequence length="268" mass="28963">MERERIDVLLVGRGLAESRSKAQALIMAGQVRVDGKVVDKPGIRVAADAVIEVDATLPYVSRGGFKLRRALDLFPVTVAGRVCLDAGASTGGFTDCLLQAGAKLVIAVDVGYGQLAWKLRQDPRVVVMEKTNVRYLTVEQLPARPSLLTADLSFISIGKVLSVFTTLLTTDGEIIALVKPQFEAGRTQVGKKGVVRSPAIHEEVLRRVLLMGPETGLGCLGLTYSPVLGPEGNIEFLVYWKKGVPDRGDLDPEAVVAEAWENFKPKKD</sequence>
<evidence type="ECO:0000256" key="2">
    <source>
        <dbReference type="ARBA" id="ARBA00029460"/>
    </source>
</evidence>